<dbReference type="AlphaFoldDB" id="A0AAV5WD19"/>
<gene>
    <name evidence="1" type="ORF">PFISCL1PPCAC_21034</name>
</gene>
<evidence type="ECO:0000313" key="2">
    <source>
        <dbReference type="Proteomes" id="UP001432322"/>
    </source>
</evidence>
<organism evidence="1 2">
    <name type="scientific">Pristionchus fissidentatus</name>
    <dbReference type="NCBI Taxonomy" id="1538716"/>
    <lineage>
        <taxon>Eukaryota</taxon>
        <taxon>Metazoa</taxon>
        <taxon>Ecdysozoa</taxon>
        <taxon>Nematoda</taxon>
        <taxon>Chromadorea</taxon>
        <taxon>Rhabditida</taxon>
        <taxon>Rhabditina</taxon>
        <taxon>Diplogasteromorpha</taxon>
        <taxon>Diplogasteroidea</taxon>
        <taxon>Neodiplogasteridae</taxon>
        <taxon>Pristionchus</taxon>
    </lineage>
</organism>
<comment type="caution">
    <text evidence="1">The sequence shown here is derived from an EMBL/GenBank/DDBJ whole genome shotgun (WGS) entry which is preliminary data.</text>
</comment>
<name>A0AAV5WD19_9BILA</name>
<keyword evidence="2" id="KW-1185">Reference proteome</keyword>
<reference evidence="1" key="1">
    <citation type="submission" date="2023-10" db="EMBL/GenBank/DDBJ databases">
        <title>Genome assembly of Pristionchus species.</title>
        <authorList>
            <person name="Yoshida K."/>
            <person name="Sommer R.J."/>
        </authorList>
    </citation>
    <scope>NUCLEOTIDE SEQUENCE</scope>
    <source>
        <strain evidence="1">RS5133</strain>
    </source>
</reference>
<protein>
    <submittedName>
        <fullName evidence="1">Uncharacterized protein</fullName>
    </submittedName>
</protein>
<sequence length="73" mass="7944">FLSCPAVASDRLPDNDAVYTINVHEGDSGAGKATSTPISVYQLCECQHFLLKRQSARSELAAMSAREINSWSK</sequence>
<feature type="non-terminal residue" evidence="1">
    <location>
        <position position="1"/>
    </location>
</feature>
<dbReference type="EMBL" id="BTSY01000005">
    <property type="protein sequence ID" value="GMT29737.1"/>
    <property type="molecule type" value="Genomic_DNA"/>
</dbReference>
<feature type="non-terminal residue" evidence="1">
    <location>
        <position position="73"/>
    </location>
</feature>
<accession>A0AAV5WD19</accession>
<proteinExistence type="predicted"/>
<evidence type="ECO:0000313" key="1">
    <source>
        <dbReference type="EMBL" id="GMT29737.1"/>
    </source>
</evidence>
<dbReference type="Proteomes" id="UP001432322">
    <property type="component" value="Unassembled WGS sequence"/>
</dbReference>